<dbReference type="HAMAP" id="MF_01023">
    <property type="entry name" value="HisC_aminotrans_2"/>
    <property type="match status" value="1"/>
</dbReference>
<dbReference type="SUPFAM" id="SSF53383">
    <property type="entry name" value="PLP-dependent transferases"/>
    <property type="match status" value="1"/>
</dbReference>
<dbReference type="InterPro" id="IPR001917">
    <property type="entry name" value="Aminotrans_II_pyridoxalP_BS"/>
</dbReference>
<dbReference type="InterPro" id="IPR015421">
    <property type="entry name" value="PyrdxlP-dep_Trfase_major"/>
</dbReference>
<dbReference type="InterPro" id="IPR005861">
    <property type="entry name" value="HisP_aminotrans"/>
</dbReference>
<dbReference type="NCBIfam" id="TIGR01141">
    <property type="entry name" value="hisC"/>
    <property type="match status" value="1"/>
</dbReference>
<protein>
    <recommendedName>
        <fullName evidence="5">Aminotransferase class I/classII large domain-containing protein</fullName>
    </recommendedName>
</protein>
<dbReference type="GO" id="GO:0030170">
    <property type="term" value="F:pyridoxal phosphate binding"/>
    <property type="evidence" value="ECO:0007669"/>
    <property type="project" value="InterPro"/>
</dbReference>
<dbReference type="PANTHER" id="PTHR43643">
    <property type="entry name" value="HISTIDINOL-PHOSPHATE AMINOTRANSFERASE 2"/>
    <property type="match status" value="1"/>
</dbReference>
<organism evidence="6">
    <name type="scientific">marine metagenome</name>
    <dbReference type="NCBI Taxonomy" id="408172"/>
    <lineage>
        <taxon>unclassified sequences</taxon>
        <taxon>metagenomes</taxon>
        <taxon>ecological metagenomes</taxon>
    </lineage>
</organism>
<dbReference type="EMBL" id="UINC01018363">
    <property type="protein sequence ID" value="SVA77081.1"/>
    <property type="molecule type" value="Genomic_DNA"/>
</dbReference>
<dbReference type="GO" id="GO:0000105">
    <property type="term" value="P:L-histidine biosynthetic process"/>
    <property type="evidence" value="ECO:0007669"/>
    <property type="project" value="InterPro"/>
</dbReference>
<dbReference type="GO" id="GO:0004400">
    <property type="term" value="F:histidinol-phosphate transaminase activity"/>
    <property type="evidence" value="ECO:0007669"/>
    <property type="project" value="InterPro"/>
</dbReference>
<evidence type="ECO:0000313" key="6">
    <source>
        <dbReference type="EMBL" id="SVA77081.1"/>
    </source>
</evidence>
<evidence type="ECO:0000256" key="2">
    <source>
        <dbReference type="ARBA" id="ARBA00022576"/>
    </source>
</evidence>
<dbReference type="PANTHER" id="PTHR43643:SF3">
    <property type="entry name" value="HISTIDINOL-PHOSPHATE AMINOTRANSFERASE"/>
    <property type="match status" value="1"/>
</dbReference>
<keyword evidence="2" id="KW-0032">Aminotransferase</keyword>
<gene>
    <name evidence="6" type="ORF">METZ01_LOCUS129935</name>
</gene>
<accession>A0A381YKJ2</accession>
<dbReference type="Gene3D" id="3.40.640.10">
    <property type="entry name" value="Type I PLP-dependent aspartate aminotransferase-like (Major domain)"/>
    <property type="match status" value="1"/>
</dbReference>
<dbReference type="InterPro" id="IPR050106">
    <property type="entry name" value="HistidinolP_aminotransfase"/>
</dbReference>
<dbReference type="Gene3D" id="3.90.1150.10">
    <property type="entry name" value="Aspartate Aminotransferase, domain 1"/>
    <property type="match status" value="1"/>
</dbReference>
<comment type="cofactor">
    <cofactor evidence="1">
        <name>pyridoxal 5'-phosphate</name>
        <dbReference type="ChEBI" id="CHEBI:597326"/>
    </cofactor>
</comment>
<dbReference type="InterPro" id="IPR015422">
    <property type="entry name" value="PyrdxlP-dep_Trfase_small"/>
</dbReference>
<dbReference type="InterPro" id="IPR015424">
    <property type="entry name" value="PyrdxlP-dep_Trfase"/>
</dbReference>
<dbReference type="PROSITE" id="PS00599">
    <property type="entry name" value="AA_TRANSFER_CLASS_2"/>
    <property type="match status" value="1"/>
</dbReference>
<dbReference type="InterPro" id="IPR004839">
    <property type="entry name" value="Aminotransferase_I/II_large"/>
</dbReference>
<reference evidence="6" key="1">
    <citation type="submission" date="2018-05" db="EMBL/GenBank/DDBJ databases">
        <authorList>
            <person name="Lanie J.A."/>
            <person name="Ng W.-L."/>
            <person name="Kazmierczak K.M."/>
            <person name="Andrzejewski T.M."/>
            <person name="Davidsen T.M."/>
            <person name="Wayne K.J."/>
            <person name="Tettelin H."/>
            <person name="Glass J.I."/>
            <person name="Rusch D."/>
            <person name="Podicherti R."/>
            <person name="Tsui H.-C.T."/>
            <person name="Winkler M.E."/>
        </authorList>
    </citation>
    <scope>NUCLEOTIDE SEQUENCE</scope>
</reference>
<evidence type="ECO:0000256" key="3">
    <source>
        <dbReference type="ARBA" id="ARBA00022679"/>
    </source>
</evidence>
<evidence type="ECO:0000256" key="4">
    <source>
        <dbReference type="ARBA" id="ARBA00022898"/>
    </source>
</evidence>
<evidence type="ECO:0000256" key="1">
    <source>
        <dbReference type="ARBA" id="ARBA00001933"/>
    </source>
</evidence>
<keyword evidence="4" id="KW-0663">Pyridoxal phosphate</keyword>
<dbReference type="AlphaFoldDB" id="A0A381YKJ2"/>
<evidence type="ECO:0000259" key="5">
    <source>
        <dbReference type="Pfam" id="PF00155"/>
    </source>
</evidence>
<keyword evidence="3" id="KW-0808">Transferase</keyword>
<dbReference type="CDD" id="cd00609">
    <property type="entry name" value="AAT_like"/>
    <property type="match status" value="1"/>
</dbReference>
<dbReference type="Pfam" id="PF00155">
    <property type="entry name" value="Aminotran_1_2"/>
    <property type="match status" value="1"/>
</dbReference>
<proteinExistence type="inferred from homology"/>
<sequence length="376" mass="40596">MRGPEPRPEIAALPLYLPGATRGTGKEPVIKLSSNESALGPSPDALRTYREYAETLRLYPDTGCLDLRHALAERNGLEVTQIVCGNGSDQVVHALTLLYAGPGDEVVFSENGFLRFKLSAISCGATPVPAKENRHTTSVDALLASVTDRTKVVLLANPNNPTGTYISTGELERLWDGLPRTVLLVIDSAYAEFVESADYSSGETLVGRAENVVMTRTFSKAYGLAGVRVGWAYGPERVIETFNRARLPFPVSGAAQAAGVAALQDEAHLRSVIGHNTKARDWVAEQMRDLGMPPLPSATNFNTCRVSEPGSGLARSAMEFLTSRNILVRPLDAYGLDNYLRITVGLDRENQKLIDGFSAFVHSVAPDGVGKNNLNR</sequence>
<name>A0A381YKJ2_9ZZZZ</name>
<feature type="domain" description="Aminotransferase class I/classII large" evidence="5">
    <location>
        <begin position="28"/>
        <end position="350"/>
    </location>
</feature>